<comment type="similarity">
    <text evidence="1">Belongs to the FAH family.</text>
</comment>
<reference evidence="4" key="1">
    <citation type="submission" date="2019-09" db="EMBL/GenBank/DDBJ databases">
        <authorList>
            <person name="Teo W.F.A."/>
            <person name="Duangmal K."/>
        </authorList>
    </citation>
    <scope>NUCLEOTIDE SEQUENCE [LARGE SCALE GENOMIC DNA]</scope>
    <source>
        <strain evidence="4">K81G1</strain>
    </source>
</reference>
<dbReference type="PANTHER" id="PTHR42796:SF4">
    <property type="entry name" value="FUMARYLACETOACETATE HYDROLASE DOMAIN-CONTAINING PROTEIN 2A"/>
    <property type="match status" value="1"/>
</dbReference>
<evidence type="ECO:0000259" key="3">
    <source>
        <dbReference type="Pfam" id="PF01557"/>
    </source>
</evidence>
<dbReference type="InterPro" id="IPR036663">
    <property type="entry name" value="Fumarylacetoacetase_C_sf"/>
</dbReference>
<dbReference type="InterPro" id="IPR011234">
    <property type="entry name" value="Fumarylacetoacetase-like_C"/>
</dbReference>
<dbReference type="GO" id="GO:0044281">
    <property type="term" value="P:small molecule metabolic process"/>
    <property type="evidence" value="ECO:0007669"/>
    <property type="project" value="UniProtKB-ARBA"/>
</dbReference>
<evidence type="ECO:0000256" key="2">
    <source>
        <dbReference type="ARBA" id="ARBA00022723"/>
    </source>
</evidence>
<proteinExistence type="inferred from homology"/>
<dbReference type="GO" id="GO:0016787">
    <property type="term" value="F:hydrolase activity"/>
    <property type="evidence" value="ECO:0007669"/>
    <property type="project" value="UniProtKB-KW"/>
</dbReference>
<keyword evidence="2" id="KW-0479">Metal-binding</keyword>
<evidence type="ECO:0000313" key="5">
    <source>
        <dbReference type="Proteomes" id="UP000319769"/>
    </source>
</evidence>
<protein>
    <submittedName>
        <fullName evidence="4">Fumarylacetoacetate hydrolase family protein</fullName>
    </submittedName>
</protein>
<sequence>MRIANLDGRAVLVGPGSRVFDIATRSGGRFGPGPRHVLEHWAEFRAWSGAAELSGGEPLDPARLRAPVENPRQVFAVGMNYAGHAAEVGAPIPPVPSVFTKYRSCLTGPFCPVELVDGRCDWEVEVVVVIGAYAHRVPAERGWEHVAALTIGQDISERELQTAGASPQFSLGKSFPTFGPLGPWLVAADSLPQRDSLELGCSLNGEPVQHATTADLIFPVPELVARLSATVPLLPGDLIFTGTPSGVGAGRTPPRFLRPGDVVESWVDGIGRMRNVCSAPVVPDSLEPEELELRG</sequence>
<accession>A0A5N0UZE3</accession>
<organism evidence="4 5">
    <name type="scientific">Amycolatopsis acidicola</name>
    <dbReference type="NCBI Taxonomy" id="2596893"/>
    <lineage>
        <taxon>Bacteria</taxon>
        <taxon>Bacillati</taxon>
        <taxon>Actinomycetota</taxon>
        <taxon>Actinomycetes</taxon>
        <taxon>Pseudonocardiales</taxon>
        <taxon>Pseudonocardiaceae</taxon>
        <taxon>Amycolatopsis</taxon>
    </lineage>
</organism>
<dbReference type="InterPro" id="IPR051121">
    <property type="entry name" value="FAH"/>
</dbReference>
<keyword evidence="4" id="KW-0378">Hydrolase</keyword>
<dbReference type="Proteomes" id="UP000319769">
    <property type="component" value="Unassembled WGS sequence"/>
</dbReference>
<dbReference type="AlphaFoldDB" id="A0A5N0UZE3"/>
<dbReference type="PANTHER" id="PTHR42796">
    <property type="entry name" value="FUMARYLACETOACETATE HYDROLASE DOMAIN-CONTAINING PROTEIN 2A-RELATED"/>
    <property type="match status" value="1"/>
</dbReference>
<dbReference type="SUPFAM" id="SSF56529">
    <property type="entry name" value="FAH"/>
    <property type="match status" value="1"/>
</dbReference>
<keyword evidence="5" id="KW-1185">Reference proteome</keyword>
<comment type="caution">
    <text evidence="4">The sequence shown here is derived from an EMBL/GenBank/DDBJ whole genome shotgun (WGS) entry which is preliminary data.</text>
</comment>
<evidence type="ECO:0000256" key="1">
    <source>
        <dbReference type="ARBA" id="ARBA00010211"/>
    </source>
</evidence>
<feature type="domain" description="Fumarylacetoacetase-like C-terminal" evidence="3">
    <location>
        <begin position="74"/>
        <end position="275"/>
    </location>
</feature>
<evidence type="ECO:0000313" key="4">
    <source>
        <dbReference type="EMBL" id="KAA9158123.1"/>
    </source>
</evidence>
<gene>
    <name evidence="4" type="ORF">FPZ12_023530</name>
</gene>
<dbReference type="EMBL" id="VMNW02000037">
    <property type="protein sequence ID" value="KAA9158123.1"/>
    <property type="molecule type" value="Genomic_DNA"/>
</dbReference>
<name>A0A5N0UZE3_9PSEU</name>
<dbReference type="Pfam" id="PF01557">
    <property type="entry name" value="FAA_hydrolase"/>
    <property type="match status" value="1"/>
</dbReference>
<dbReference type="Gene3D" id="3.90.850.10">
    <property type="entry name" value="Fumarylacetoacetase-like, C-terminal domain"/>
    <property type="match status" value="1"/>
</dbReference>
<dbReference type="GO" id="GO:0046872">
    <property type="term" value="F:metal ion binding"/>
    <property type="evidence" value="ECO:0007669"/>
    <property type="project" value="UniProtKB-KW"/>
</dbReference>
<dbReference type="OrthoDB" id="9805307at2"/>